<dbReference type="InterPro" id="IPR029068">
    <property type="entry name" value="Glyas_Bleomycin-R_OHBP_Dase"/>
</dbReference>
<evidence type="ECO:0000313" key="2">
    <source>
        <dbReference type="Proteomes" id="UP000193450"/>
    </source>
</evidence>
<dbReference type="RefSeq" id="WP_085757557.1">
    <property type="nucleotide sequence ID" value="NZ_CP019343.1"/>
</dbReference>
<protein>
    <recommendedName>
        <fullName evidence="3">VOC domain-containing protein</fullName>
    </recommendedName>
</protein>
<name>A0A1X9N8N0_9GAMM</name>
<gene>
    <name evidence="1" type="ORF">BST96_04535</name>
</gene>
<dbReference type="SUPFAM" id="SSF54593">
    <property type="entry name" value="Glyoxalase/Bleomycin resistance protein/Dihydroxybiphenyl dioxygenase"/>
    <property type="match status" value="1"/>
</dbReference>
<dbReference type="OrthoDB" id="7545296at2"/>
<dbReference type="KEGG" id="osg:BST96_04535"/>
<accession>A0A1X9N8N0</accession>
<sequence length="297" mass="32341">MSDSPVLGPALTGTLVCNNLDTLLNAYVDYLSMSVLEAGEVSAQQAAIWGAPELVGARFAVLASETEVCWIRAVEDTTAAAAIPFKQQGWMSLEVVVEDVDTLATELVDSPFELYRPPADLDVSDDIRAMQVIGPAGEVLYLTQVKGPVPPFEIPMAKSRVDRLFIPVMCCGDRDAATTFYTDFPHVKEYKFDTKITSVNAAYGWELERKHPVATVQLAGETMIEIDQIDAAEPRPQTEGRLPAGIAMISYEVDALSDHSLVWFSEPARISSPPYNGRLAACCRGVGGELVELIERN</sequence>
<organism evidence="1 2">
    <name type="scientific">Oceanicoccus sagamiensis</name>
    <dbReference type="NCBI Taxonomy" id="716816"/>
    <lineage>
        <taxon>Bacteria</taxon>
        <taxon>Pseudomonadati</taxon>
        <taxon>Pseudomonadota</taxon>
        <taxon>Gammaproteobacteria</taxon>
        <taxon>Cellvibrionales</taxon>
        <taxon>Spongiibacteraceae</taxon>
        <taxon>Oceanicoccus</taxon>
    </lineage>
</organism>
<evidence type="ECO:0000313" key="1">
    <source>
        <dbReference type="EMBL" id="ARN73444.1"/>
    </source>
</evidence>
<reference evidence="1 2" key="1">
    <citation type="submission" date="2016-11" db="EMBL/GenBank/DDBJ databases">
        <title>Trade-off between light-utilization and light-protection in marine flavobacteria.</title>
        <authorList>
            <person name="Kumagai Y."/>
        </authorList>
    </citation>
    <scope>NUCLEOTIDE SEQUENCE [LARGE SCALE GENOMIC DNA]</scope>
    <source>
        <strain evidence="1 2">NBRC 107125</strain>
    </source>
</reference>
<dbReference type="STRING" id="716816.BST96_04535"/>
<dbReference type="Proteomes" id="UP000193450">
    <property type="component" value="Chromosome"/>
</dbReference>
<proteinExistence type="predicted"/>
<dbReference type="EMBL" id="CP019343">
    <property type="protein sequence ID" value="ARN73444.1"/>
    <property type="molecule type" value="Genomic_DNA"/>
</dbReference>
<evidence type="ECO:0008006" key="3">
    <source>
        <dbReference type="Google" id="ProtNLM"/>
    </source>
</evidence>
<keyword evidence="2" id="KW-1185">Reference proteome</keyword>
<dbReference type="AlphaFoldDB" id="A0A1X9N8N0"/>